<evidence type="ECO:0000256" key="3">
    <source>
        <dbReference type="ARBA" id="ARBA00022705"/>
    </source>
</evidence>
<dbReference type="Gene3D" id="1.10.10.10">
    <property type="entry name" value="Winged helix-like DNA-binding domain superfamily/Winged helix DNA-binding domain"/>
    <property type="match status" value="1"/>
</dbReference>
<dbReference type="GO" id="GO:0000724">
    <property type="term" value="P:double-strand break repair via homologous recombination"/>
    <property type="evidence" value="ECO:0007669"/>
    <property type="project" value="TreeGrafter"/>
</dbReference>
<comment type="subcellular location">
    <subcellularLocation>
        <location evidence="1">Nucleus</location>
    </subcellularLocation>
</comment>
<proteinExistence type="inferred from homology"/>
<dbReference type="Gene3D" id="2.40.50.140">
    <property type="entry name" value="Nucleic acid-binding proteins"/>
    <property type="match status" value="1"/>
</dbReference>
<dbReference type="GO" id="GO:0003697">
    <property type="term" value="F:single-stranded DNA binding"/>
    <property type="evidence" value="ECO:0007669"/>
    <property type="project" value="EnsemblFungi"/>
</dbReference>
<dbReference type="SUPFAM" id="SSF50249">
    <property type="entry name" value="Nucleic acid-binding proteins"/>
    <property type="match status" value="1"/>
</dbReference>
<dbReference type="InterPro" id="IPR014892">
    <property type="entry name" value="RPA_C"/>
</dbReference>
<organism evidence="9 10">
    <name type="scientific">[Torrubiella] hemipterigena</name>
    <dbReference type="NCBI Taxonomy" id="1531966"/>
    <lineage>
        <taxon>Eukaryota</taxon>
        <taxon>Fungi</taxon>
        <taxon>Dikarya</taxon>
        <taxon>Ascomycota</taxon>
        <taxon>Pezizomycotina</taxon>
        <taxon>Sordariomycetes</taxon>
        <taxon>Hypocreomycetidae</taxon>
        <taxon>Hypocreales</taxon>
        <taxon>Clavicipitaceae</taxon>
        <taxon>Clavicipitaceae incertae sedis</taxon>
        <taxon>'Torrubiella' clade</taxon>
    </lineage>
</organism>
<keyword evidence="3" id="KW-0235">DNA replication</keyword>
<evidence type="ECO:0000313" key="9">
    <source>
        <dbReference type="EMBL" id="CEJ84839.1"/>
    </source>
</evidence>
<feature type="domain" description="Replication protein A C-terminal" evidence="8">
    <location>
        <begin position="161"/>
        <end position="261"/>
    </location>
</feature>
<feature type="domain" description="OB" evidence="7">
    <location>
        <begin position="71"/>
        <end position="133"/>
    </location>
</feature>
<keyword evidence="5" id="KW-0539">Nucleus</keyword>
<dbReference type="GO" id="GO:0005736">
    <property type="term" value="C:RNA polymerase I complex"/>
    <property type="evidence" value="ECO:0007669"/>
    <property type="project" value="EnsemblFungi"/>
</dbReference>
<evidence type="ECO:0000259" key="7">
    <source>
        <dbReference type="Pfam" id="PF01336"/>
    </source>
</evidence>
<dbReference type="InterPro" id="IPR036388">
    <property type="entry name" value="WH-like_DNA-bd_sf"/>
</dbReference>
<evidence type="ECO:0000259" key="8">
    <source>
        <dbReference type="Pfam" id="PF08784"/>
    </source>
</evidence>
<keyword evidence="10" id="KW-1185">Reference proteome</keyword>
<gene>
    <name evidence="9" type="ORF">VHEMI03592</name>
</gene>
<keyword evidence="4" id="KW-0238">DNA-binding</keyword>
<dbReference type="PANTHER" id="PTHR13989">
    <property type="entry name" value="REPLICATION PROTEIN A-RELATED"/>
    <property type="match status" value="1"/>
</dbReference>
<evidence type="ECO:0000313" key="10">
    <source>
        <dbReference type="Proteomes" id="UP000039046"/>
    </source>
</evidence>
<dbReference type="Pfam" id="PF01336">
    <property type="entry name" value="tRNA_anti-codon"/>
    <property type="match status" value="1"/>
</dbReference>
<accession>A0A0A1ST02</accession>
<reference evidence="9 10" key="1">
    <citation type="journal article" date="2015" name="Genome Announc.">
        <title>Draft Genome Sequence and Gene Annotation of the Entomopathogenic Fungus Verticillium hemipterigenum.</title>
        <authorList>
            <person name="Horn F."/>
            <person name="Habel A."/>
            <person name="Scharf D.H."/>
            <person name="Dworschak J."/>
            <person name="Brakhage A.A."/>
            <person name="Guthke R."/>
            <person name="Hertweck C."/>
            <person name="Linde J."/>
        </authorList>
    </citation>
    <scope>NUCLEOTIDE SEQUENCE [LARGE SCALE GENOMIC DNA]</scope>
</reference>
<dbReference type="GO" id="GO:0006260">
    <property type="term" value="P:DNA replication"/>
    <property type="evidence" value="ECO:0007669"/>
    <property type="project" value="UniProtKB-KW"/>
</dbReference>
<sequence>MSAYTEFNKTGYGDDAGGFMAGSQSGSQGGGKSYQDESLRPVTIKQIVEAEDVAGSGSDFKIDGHPISQLTFIGQIRSVNEQPTNATYRIDDGTGQIEVKKWTDPEAKDDNNVKLEVDSFVRVFGRLKSFHNKRHVGAHVLRPVTDFNEVNYHTLEATYAHLFYTRGPAGQQNGNGDSMFVDGGNGASNGNMNGGQHSGKLTQCSPAARRMFQAMSSTSGGAEGFHLQTVTGQTGMSAREVIDAADELLGQGLIYTTVDDETWAVLEY</sequence>
<evidence type="ECO:0000256" key="4">
    <source>
        <dbReference type="ARBA" id="ARBA00023125"/>
    </source>
</evidence>
<dbReference type="OrthoDB" id="25571at2759"/>
<protein>
    <recommendedName>
        <fullName evidence="11">Replication factor A protein 2</fullName>
    </recommendedName>
</protein>
<dbReference type="HOGENOM" id="CLU_051033_0_1_1"/>
<dbReference type="CDD" id="cd04478">
    <property type="entry name" value="RPA2_DBD_D"/>
    <property type="match status" value="1"/>
</dbReference>
<feature type="region of interest" description="Disordered" evidence="6">
    <location>
        <begin position="15"/>
        <end position="36"/>
    </location>
</feature>
<dbReference type="AlphaFoldDB" id="A0A0A1ST02"/>
<name>A0A0A1ST02_9HYPO</name>
<evidence type="ECO:0000256" key="2">
    <source>
        <dbReference type="ARBA" id="ARBA00007815"/>
    </source>
</evidence>
<dbReference type="InterPro" id="IPR004365">
    <property type="entry name" value="NA-bd_OB_tRNA"/>
</dbReference>
<dbReference type="InterPro" id="IPR012340">
    <property type="entry name" value="NA-bd_OB-fold"/>
</dbReference>
<dbReference type="EMBL" id="CDHN01000002">
    <property type="protein sequence ID" value="CEJ84839.1"/>
    <property type="molecule type" value="Genomic_DNA"/>
</dbReference>
<dbReference type="Proteomes" id="UP000039046">
    <property type="component" value="Unassembled WGS sequence"/>
</dbReference>
<dbReference type="InterPro" id="IPR040260">
    <property type="entry name" value="RFA2-like"/>
</dbReference>
<dbReference type="PIRSF" id="PIRSF036949">
    <property type="entry name" value="RPA32"/>
    <property type="match status" value="1"/>
</dbReference>
<dbReference type="SUPFAM" id="SSF46785">
    <property type="entry name" value="Winged helix' DNA-binding domain"/>
    <property type="match status" value="1"/>
</dbReference>
<dbReference type="GO" id="GO:0005662">
    <property type="term" value="C:DNA replication factor A complex"/>
    <property type="evidence" value="ECO:0007669"/>
    <property type="project" value="EnsemblFungi"/>
</dbReference>
<dbReference type="GO" id="GO:0035861">
    <property type="term" value="C:site of double-strand break"/>
    <property type="evidence" value="ECO:0007669"/>
    <property type="project" value="EnsemblFungi"/>
</dbReference>
<dbReference type="GO" id="GO:0006289">
    <property type="term" value="P:nucleotide-excision repair"/>
    <property type="evidence" value="ECO:0007669"/>
    <property type="project" value="TreeGrafter"/>
</dbReference>
<dbReference type="STRING" id="1531966.A0A0A1ST02"/>
<dbReference type="Pfam" id="PF08784">
    <property type="entry name" value="RPA_C"/>
    <property type="match status" value="1"/>
</dbReference>
<dbReference type="PANTHER" id="PTHR13989:SF16">
    <property type="entry name" value="REPLICATION PROTEIN A2"/>
    <property type="match status" value="1"/>
</dbReference>
<evidence type="ECO:0000256" key="5">
    <source>
        <dbReference type="ARBA" id="ARBA00023242"/>
    </source>
</evidence>
<evidence type="ECO:0000256" key="6">
    <source>
        <dbReference type="SAM" id="MobiDB-lite"/>
    </source>
</evidence>
<dbReference type="InterPro" id="IPR036390">
    <property type="entry name" value="WH_DNA-bd_sf"/>
</dbReference>
<evidence type="ECO:0008006" key="11">
    <source>
        <dbReference type="Google" id="ProtNLM"/>
    </source>
</evidence>
<evidence type="ECO:0000256" key="1">
    <source>
        <dbReference type="ARBA" id="ARBA00004123"/>
    </source>
</evidence>
<dbReference type="InterPro" id="IPR014646">
    <property type="entry name" value="Rfa2/RPA32"/>
</dbReference>
<dbReference type="GO" id="GO:0000781">
    <property type="term" value="C:chromosome, telomeric region"/>
    <property type="evidence" value="ECO:0007669"/>
    <property type="project" value="TreeGrafter"/>
</dbReference>
<comment type="similarity">
    <text evidence="2">Belongs to the replication factor A protein 2 family.</text>
</comment>